<reference evidence="3 4" key="1">
    <citation type="submission" date="2016-10" db="EMBL/GenBank/DDBJ databases">
        <authorList>
            <person name="de Groot N.N."/>
        </authorList>
    </citation>
    <scope>NUCLEOTIDE SEQUENCE [LARGE SCALE GENOMIC DNA]</scope>
    <source>
        <strain evidence="3 4">L 420-91</strain>
    </source>
</reference>
<dbReference type="AlphaFoldDB" id="A0A1G7XS50"/>
<protein>
    <submittedName>
        <fullName evidence="3">DNA-binding transcriptional regulator, MerR family</fullName>
    </submittedName>
</protein>
<dbReference type="GO" id="GO:0003677">
    <property type="term" value="F:DNA binding"/>
    <property type="evidence" value="ECO:0007669"/>
    <property type="project" value="UniProtKB-KW"/>
</dbReference>
<name>A0A1G7XS50_ANETH</name>
<feature type="coiled-coil region" evidence="1">
    <location>
        <begin position="53"/>
        <end position="87"/>
    </location>
</feature>
<keyword evidence="1" id="KW-0175">Coiled coil</keyword>
<gene>
    <name evidence="3" type="ORF">SAMN04489735_1004134</name>
</gene>
<dbReference type="EMBL" id="FNDE01000004">
    <property type="protein sequence ID" value="SDG86550.1"/>
    <property type="molecule type" value="Genomic_DNA"/>
</dbReference>
<dbReference type="InterPro" id="IPR000551">
    <property type="entry name" value="MerR-type_HTH_dom"/>
</dbReference>
<accession>A0A1G7XS50</accession>
<evidence type="ECO:0000313" key="3">
    <source>
        <dbReference type="EMBL" id="SDG86550.1"/>
    </source>
</evidence>
<evidence type="ECO:0000259" key="2">
    <source>
        <dbReference type="PROSITE" id="PS50937"/>
    </source>
</evidence>
<dbReference type="Gene3D" id="1.10.1660.10">
    <property type="match status" value="1"/>
</dbReference>
<dbReference type="GO" id="GO:0006355">
    <property type="term" value="P:regulation of DNA-templated transcription"/>
    <property type="evidence" value="ECO:0007669"/>
    <property type="project" value="InterPro"/>
</dbReference>
<dbReference type="SUPFAM" id="SSF46955">
    <property type="entry name" value="Putative DNA-binding domain"/>
    <property type="match status" value="1"/>
</dbReference>
<dbReference type="InterPro" id="IPR009061">
    <property type="entry name" value="DNA-bd_dom_put_sf"/>
</dbReference>
<keyword evidence="3" id="KW-0238">DNA-binding</keyword>
<sequence>MSAERSEANYRLYPEETIDRLRLIECLKRQKLTLEEIRERIVQWQDGEMTKDVVDVVQSVQEIQGEMRNLEQRVRELTLHLRTMDERQARLVAKQLSLQGSSLLHTLMLLLGDAPF</sequence>
<evidence type="ECO:0000313" key="4">
    <source>
        <dbReference type="Proteomes" id="UP000198956"/>
    </source>
</evidence>
<evidence type="ECO:0000256" key="1">
    <source>
        <dbReference type="SAM" id="Coils"/>
    </source>
</evidence>
<dbReference type="Pfam" id="PF13411">
    <property type="entry name" value="MerR_1"/>
    <property type="match status" value="1"/>
</dbReference>
<feature type="domain" description="HTH merR-type" evidence="2">
    <location>
        <begin position="1"/>
        <end position="43"/>
    </location>
</feature>
<proteinExistence type="predicted"/>
<organism evidence="3 4">
    <name type="scientific">Aneurinibacillus thermoaerophilus</name>
    <dbReference type="NCBI Taxonomy" id="143495"/>
    <lineage>
        <taxon>Bacteria</taxon>
        <taxon>Bacillati</taxon>
        <taxon>Bacillota</taxon>
        <taxon>Bacilli</taxon>
        <taxon>Bacillales</taxon>
        <taxon>Paenibacillaceae</taxon>
        <taxon>Aneurinibacillus group</taxon>
        <taxon>Aneurinibacillus</taxon>
    </lineage>
</organism>
<dbReference type="PROSITE" id="PS50937">
    <property type="entry name" value="HTH_MERR_2"/>
    <property type="match status" value="1"/>
</dbReference>
<dbReference type="Proteomes" id="UP000198956">
    <property type="component" value="Unassembled WGS sequence"/>
</dbReference>